<dbReference type="PANTHER" id="PTHR30195">
    <property type="entry name" value="TYPE I SITE-SPECIFIC DEOXYRIBONUCLEASE PROTEIN SUBUNIT M AND R"/>
    <property type="match status" value="1"/>
</dbReference>
<evidence type="ECO:0000256" key="1">
    <source>
        <dbReference type="ARBA" id="ARBA00000851"/>
    </source>
</evidence>
<comment type="catalytic activity">
    <reaction evidence="1">
        <text>Endonucleolytic cleavage of DNA to give random double-stranded fragments with terminal 5'-phosphates, ATP is simultaneously hydrolyzed.</text>
        <dbReference type="EC" id="3.1.21.3"/>
    </reaction>
</comment>
<proteinExistence type="inferred from homology"/>
<dbReference type="PANTHER" id="PTHR30195:SF15">
    <property type="entry name" value="TYPE I RESTRICTION ENZYME HINDI ENDONUCLEASE SUBUNIT"/>
    <property type="match status" value="1"/>
</dbReference>
<dbReference type="GO" id="GO:0003677">
    <property type="term" value="F:DNA binding"/>
    <property type="evidence" value="ECO:0007669"/>
    <property type="project" value="UniProtKB-KW"/>
</dbReference>
<name>A0A139BV30_9PROT</name>
<evidence type="ECO:0000256" key="6">
    <source>
        <dbReference type="ARBA" id="ARBA00022747"/>
    </source>
</evidence>
<evidence type="ECO:0000313" key="13">
    <source>
        <dbReference type="Proteomes" id="UP000070578"/>
    </source>
</evidence>
<keyword evidence="6" id="KW-0680">Restriction system</keyword>
<evidence type="ECO:0000313" key="12">
    <source>
        <dbReference type="EMBL" id="KXS32847.1"/>
    </source>
</evidence>
<dbReference type="EC" id="3.1.21.3" evidence="3"/>
<keyword evidence="10" id="KW-0238">DNA-binding</keyword>
<protein>
    <recommendedName>
        <fullName evidence="3">type I site-specific deoxyribonuclease</fullName>
        <ecNumber evidence="3">3.1.21.3</ecNumber>
    </recommendedName>
</protein>
<keyword evidence="7" id="KW-0255">Endonuclease</keyword>
<keyword evidence="4" id="KW-0540">Nuclease</keyword>
<dbReference type="InterPro" id="IPR007409">
    <property type="entry name" value="Restrct_endonuc_type1_HsdR_N"/>
</dbReference>
<dbReference type="InterPro" id="IPR051268">
    <property type="entry name" value="Type-I_R_enzyme_R_subunit"/>
</dbReference>
<evidence type="ECO:0000256" key="8">
    <source>
        <dbReference type="ARBA" id="ARBA00022801"/>
    </source>
</evidence>
<evidence type="ECO:0000256" key="3">
    <source>
        <dbReference type="ARBA" id="ARBA00012654"/>
    </source>
</evidence>
<keyword evidence="5" id="KW-0547">Nucleotide-binding</keyword>
<dbReference type="EMBL" id="LSLI01000017">
    <property type="protein sequence ID" value="KXS32847.1"/>
    <property type="molecule type" value="Genomic_DNA"/>
</dbReference>
<comment type="similarity">
    <text evidence="2">Belongs to the HsdR family.</text>
</comment>
<dbReference type="AlphaFoldDB" id="A0A139BV30"/>
<evidence type="ECO:0000256" key="2">
    <source>
        <dbReference type="ARBA" id="ARBA00008598"/>
    </source>
</evidence>
<sequence>MPNKLSESAIEDFAIKLFVRLGYSYVHAPDIAPDGEQPERSHYGEVLLTGRLAQALKRINPKLSSAMLQDALKEVQRISSPDLLSNNETFHRLLTEGVKAIRRVLQTACLAELSKEFLQCARLAEPR</sequence>
<gene>
    <name evidence="12" type="ORF">AWT59_1008</name>
</gene>
<keyword evidence="9" id="KW-0067">ATP-binding</keyword>
<dbReference type="PATRIC" id="fig|1796491.3.peg.1106"/>
<keyword evidence="8" id="KW-0378">Hydrolase</keyword>
<dbReference type="Proteomes" id="UP000070578">
    <property type="component" value="Unassembled WGS sequence"/>
</dbReference>
<reference evidence="12 13" key="2">
    <citation type="submission" date="2016-03" db="EMBL/GenBank/DDBJ databases">
        <title>New uncultured bacterium of the family Gallionellaceae from acid mine drainage: description and reconstruction of genome based on metagenomic analysis of microbial community.</title>
        <authorList>
            <person name="Kadnikov V."/>
            <person name="Ivasenko D."/>
            <person name="Beletsky A."/>
            <person name="Mardanov A."/>
            <person name="Danilova E."/>
            <person name="Pimenov N."/>
            <person name="Karnachuk O."/>
            <person name="Ravin N."/>
        </authorList>
    </citation>
    <scope>NUCLEOTIDE SEQUENCE [LARGE SCALE GENOMIC DNA]</scope>
    <source>
        <strain evidence="12">ShG14-8</strain>
    </source>
</reference>
<dbReference type="GO" id="GO:0009307">
    <property type="term" value="P:DNA restriction-modification system"/>
    <property type="evidence" value="ECO:0007669"/>
    <property type="project" value="UniProtKB-KW"/>
</dbReference>
<reference evidence="12 13" key="1">
    <citation type="submission" date="2016-02" db="EMBL/GenBank/DDBJ databases">
        <authorList>
            <person name="Wen L."/>
            <person name="He K."/>
            <person name="Yang H."/>
        </authorList>
    </citation>
    <scope>NUCLEOTIDE SEQUENCE [LARGE SCALE GENOMIC DNA]</scope>
    <source>
        <strain evidence="12">ShG14-8</strain>
    </source>
</reference>
<dbReference type="GO" id="GO:0009035">
    <property type="term" value="F:type I site-specific deoxyribonuclease activity"/>
    <property type="evidence" value="ECO:0007669"/>
    <property type="project" value="UniProtKB-EC"/>
</dbReference>
<evidence type="ECO:0000259" key="11">
    <source>
        <dbReference type="Pfam" id="PF04313"/>
    </source>
</evidence>
<dbReference type="Pfam" id="PF04313">
    <property type="entry name" value="HSDR_N"/>
    <property type="match status" value="1"/>
</dbReference>
<accession>A0A139BV30</accession>
<comment type="caution">
    <text evidence="12">The sequence shown here is derived from an EMBL/GenBank/DDBJ whole genome shotgun (WGS) entry which is preliminary data.</text>
</comment>
<organism evidence="12 13">
    <name type="scientific">Candidatus Gallionella acididurans</name>
    <dbReference type="NCBI Taxonomy" id="1796491"/>
    <lineage>
        <taxon>Bacteria</taxon>
        <taxon>Pseudomonadati</taxon>
        <taxon>Pseudomonadota</taxon>
        <taxon>Betaproteobacteria</taxon>
        <taxon>Nitrosomonadales</taxon>
        <taxon>Gallionellaceae</taxon>
        <taxon>Gallionella</taxon>
    </lineage>
</organism>
<evidence type="ECO:0000256" key="4">
    <source>
        <dbReference type="ARBA" id="ARBA00022722"/>
    </source>
</evidence>
<evidence type="ECO:0000256" key="7">
    <source>
        <dbReference type="ARBA" id="ARBA00022759"/>
    </source>
</evidence>
<evidence type="ECO:0000256" key="9">
    <source>
        <dbReference type="ARBA" id="ARBA00022840"/>
    </source>
</evidence>
<feature type="domain" description="Restriction endonuclease type I HsdR N-terminal" evidence="11">
    <location>
        <begin position="4"/>
        <end position="101"/>
    </location>
</feature>
<evidence type="ECO:0000256" key="10">
    <source>
        <dbReference type="ARBA" id="ARBA00023125"/>
    </source>
</evidence>
<evidence type="ECO:0000256" key="5">
    <source>
        <dbReference type="ARBA" id="ARBA00022741"/>
    </source>
</evidence>
<dbReference type="GO" id="GO:0005524">
    <property type="term" value="F:ATP binding"/>
    <property type="evidence" value="ECO:0007669"/>
    <property type="project" value="UniProtKB-KW"/>
</dbReference>